<comment type="function">
    <text evidence="11">Part of the high-affinity ATP-driven potassium transport (or Kdp) system, which catalyzes the hydrolysis of ATP coupled with the electrogenic transport of potassium into the cytoplasm. This subunit acts as a catalytic chaperone that increases the ATP-binding affinity of the ATP-hydrolyzing subunit KdpB by the formation of a transient KdpB/KdpC/ATP ternary complex.</text>
</comment>
<dbReference type="PANTHER" id="PTHR30042">
    <property type="entry name" value="POTASSIUM-TRANSPORTING ATPASE C CHAIN"/>
    <property type="match status" value="1"/>
</dbReference>
<dbReference type="Proteomes" id="UP000652477">
    <property type="component" value="Unassembled WGS sequence"/>
</dbReference>
<gene>
    <name evidence="11 12" type="primary">kdpC</name>
    <name evidence="12" type="ORF">H8S37_06570</name>
</gene>
<keyword evidence="8 11" id="KW-1133">Transmembrane helix</keyword>
<evidence type="ECO:0000256" key="1">
    <source>
        <dbReference type="ARBA" id="ARBA00022448"/>
    </source>
</evidence>
<keyword evidence="7 11" id="KW-0630">Potassium</keyword>
<dbReference type="GO" id="GO:0005524">
    <property type="term" value="F:ATP binding"/>
    <property type="evidence" value="ECO:0007669"/>
    <property type="project" value="UniProtKB-UniRule"/>
</dbReference>
<dbReference type="HAMAP" id="MF_00276">
    <property type="entry name" value="KdpC"/>
    <property type="match status" value="1"/>
</dbReference>
<dbReference type="PANTHER" id="PTHR30042:SF2">
    <property type="entry name" value="POTASSIUM-TRANSPORTING ATPASE KDPC SUBUNIT"/>
    <property type="match status" value="1"/>
</dbReference>
<dbReference type="NCBIfam" id="TIGR00681">
    <property type="entry name" value="kdpC"/>
    <property type="match status" value="1"/>
</dbReference>
<reference evidence="12" key="1">
    <citation type="submission" date="2020-08" db="EMBL/GenBank/DDBJ databases">
        <title>Genome public.</title>
        <authorList>
            <person name="Liu C."/>
            <person name="Sun Q."/>
        </authorList>
    </citation>
    <scope>NUCLEOTIDE SEQUENCE</scope>
    <source>
        <strain evidence="12">NSJ-55</strain>
    </source>
</reference>
<keyword evidence="13" id="KW-1185">Reference proteome</keyword>
<dbReference type="AlphaFoldDB" id="A0A923RQF3"/>
<evidence type="ECO:0000256" key="9">
    <source>
        <dbReference type="ARBA" id="ARBA00023065"/>
    </source>
</evidence>
<keyword evidence="10 11" id="KW-0472">Membrane</keyword>
<evidence type="ECO:0000256" key="8">
    <source>
        <dbReference type="ARBA" id="ARBA00022989"/>
    </source>
</evidence>
<keyword evidence="1 11" id="KW-0813">Transport</keyword>
<dbReference type="InterPro" id="IPR003820">
    <property type="entry name" value="KdpC"/>
</dbReference>
<keyword evidence="5 11" id="KW-0547">Nucleotide-binding</keyword>
<accession>A0A923RQF3</accession>
<organism evidence="12 13">
    <name type="scientific">Mediterraneibacter hominis</name>
    <dbReference type="NCBI Taxonomy" id="2763054"/>
    <lineage>
        <taxon>Bacteria</taxon>
        <taxon>Bacillati</taxon>
        <taxon>Bacillota</taxon>
        <taxon>Clostridia</taxon>
        <taxon>Lachnospirales</taxon>
        <taxon>Lachnospiraceae</taxon>
        <taxon>Mediterraneibacter</taxon>
    </lineage>
</organism>
<sequence length="215" mass="23128">MKSFGSYFKRALILTLALLVICGILYPLVLTGLGQLFFNKQANGNMIEVNGEAVGSELVGQAFEGDEYFHGRVSSVNYNTYTEEEKESGDYAGVSSGTFNYGATNEDLEARVKEDVAAFKERYKAVVGEEFTGEIPADMLTASGSGLDPHISPANAEVQTPIVAAASGLSEEEVAQIVENNTEHKVLGIFGEEKVNVLKCNIEIAEKIGAITTEE</sequence>
<evidence type="ECO:0000256" key="3">
    <source>
        <dbReference type="ARBA" id="ARBA00022538"/>
    </source>
</evidence>
<comment type="subcellular location">
    <subcellularLocation>
        <location evidence="11">Cell membrane</location>
        <topology evidence="11">Single-pass membrane protein</topology>
    </subcellularLocation>
</comment>
<dbReference type="EMBL" id="JACOPF010000001">
    <property type="protein sequence ID" value="MBC5688593.1"/>
    <property type="molecule type" value="Genomic_DNA"/>
</dbReference>
<proteinExistence type="inferred from homology"/>
<dbReference type="Pfam" id="PF02669">
    <property type="entry name" value="KdpC"/>
    <property type="match status" value="1"/>
</dbReference>
<keyword evidence="3 11" id="KW-0633">Potassium transport</keyword>
<keyword evidence="2 11" id="KW-1003">Cell membrane</keyword>
<dbReference type="GO" id="GO:0005886">
    <property type="term" value="C:plasma membrane"/>
    <property type="evidence" value="ECO:0007669"/>
    <property type="project" value="UniProtKB-SubCell"/>
</dbReference>
<evidence type="ECO:0000256" key="4">
    <source>
        <dbReference type="ARBA" id="ARBA00022692"/>
    </source>
</evidence>
<evidence type="ECO:0000313" key="12">
    <source>
        <dbReference type="EMBL" id="MBC5688593.1"/>
    </source>
</evidence>
<evidence type="ECO:0000313" key="13">
    <source>
        <dbReference type="Proteomes" id="UP000652477"/>
    </source>
</evidence>
<dbReference type="NCBIfam" id="NF001454">
    <property type="entry name" value="PRK00315.1"/>
    <property type="match status" value="1"/>
</dbReference>
<keyword evidence="9 11" id="KW-0406">Ion transport</keyword>
<comment type="subunit">
    <text evidence="11">The system is composed of three essential subunits: KdpA, KdpB and KdpC.</text>
</comment>
<keyword evidence="6 11" id="KW-0067">ATP-binding</keyword>
<comment type="similarity">
    <text evidence="11">Belongs to the KdpC family.</text>
</comment>
<evidence type="ECO:0000256" key="5">
    <source>
        <dbReference type="ARBA" id="ARBA00022741"/>
    </source>
</evidence>
<evidence type="ECO:0000256" key="6">
    <source>
        <dbReference type="ARBA" id="ARBA00022840"/>
    </source>
</evidence>
<evidence type="ECO:0000256" key="2">
    <source>
        <dbReference type="ARBA" id="ARBA00022475"/>
    </source>
</evidence>
<protein>
    <recommendedName>
        <fullName evidence="11">Potassium-transporting ATPase KdpC subunit</fullName>
    </recommendedName>
    <alternativeName>
        <fullName evidence="11">ATP phosphohydrolase [potassium-transporting] C chain</fullName>
    </alternativeName>
    <alternativeName>
        <fullName evidence="11">Potassium-binding and translocating subunit C</fullName>
    </alternativeName>
    <alternativeName>
        <fullName evidence="11">Potassium-translocating ATPase C chain</fullName>
    </alternativeName>
</protein>
<evidence type="ECO:0000256" key="7">
    <source>
        <dbReference type="ARBA" id="ARBA00022958"/>
    </source>
</evidence>
<evidence type="ECO:0000256" key="10">
    <source>
        <dbReference type="ARBA" id="ARBA00023136"/>
    </source>
</evidence>
<evidence type="ECO:0000256" key="11">
    <source>
        <dbReference type="HAMAP-Rule" id="MF_00276"/>
    </source>
</evidence>
<dbReference type="RefSeq" id="WP_186875200.1">
    <property type="nucleotide sequence ID" value="NZ_JACOPF010000001.1"/>
</dbReference>
<dbReference type="PIRSF" id="PIRSF001296">
    <property type="entry name" value="K_ATPase_KdpC"/>
    <property type="match status" value="1"/>
</dbReference>
<dbReference type="GO" id="GO:0008556">
    <property type="term" value="F:P-type potassium transmembrane transporter activity"/>
    <property type="evidence" value="ECO:0007669"/>
    <property type="project" value="InterPro"/>
</dbReference>
<comment type="caution">
    <text evidence="12">The sequence shown here is derived from an EMBL/GenBank/DDBJ whole genome shotgun (WGS) entry which is preliminary data.</text>
</comment>
<name>A0A923RQF3_9FIRM</name>
<keyword evidence="4 11" id="KW-0812">Transmembrane</keyword>